<dbReference type="InterPro" id="IPR002208">
    <property type="entry name" value="SecY/SEC61-alpha"/>
</dbReference>
<evidence type="ECO:0000256" key="1">
    <source>
        <dbReference type="ARBA" id="ARBA00004141"/>
    </source>
</evidence>
<dbReference type="AlphaFoldDB" id="A0A449BCP9"/>
<dbReference type="GO" id="GO:0006605">
    <property type="term" value="P:protein targeting"/>
    <property type="evidence" value="ECO:0007669"/>
    <property type="project" value="UniProtKB-UniRule"/>
</dbReference>
<keyword evidence="6 10" id="KW-1133">Transmembrane helix</keyword>
<comment type="function">
    <text evidence="10 11">The central subunit of the protein translocation channel SecYEG. Consists of two halves formed by TMs 1-5 and 6-10. These two domains form a lateral gate at the front which open onto the bilayer between TMs 2 and 7, and are clamped together by SecE at the back. The channel is closed by both a pore ring composed of hydrophobic SecY resides and a short helix (helix 2A) on the extracellular side of the membrane which forms a plug. The plug probably moves laterally to allow the channel to open. The ring and the pore may move independently.</text>
</comment>
<feature type="transmembrane region" description="Helical" evidence="10">
    <location>
        <begin position="71"/>
        <end position="93"/>
    </location>
</feature>
<dbReference type="GO" id="GO:0005886">
    <property type="term" value="C:plasma membrane"/>
    <property type="evidence" value="ECO:0007669"/>
    <property type="project" value="UniProtKB-SubCell"/>
</dbReference>
<dbReference type="InterPro" id="IPR026593">
    <property type="entry name" value="SecY"/>
</dbReference>
<gene>
    <name evidence="10 14" type="primary">secY</name>
    <name evidence="14" type="ORF">NCTC10138_00466</name>
</gene>
<keyword evidence="8 10" id="KW-0472">Membrane</keyword>
<dbReference type="OrthoDB" id="9809248at2"/>
<dbReference type="PROSITE" id="PS00756">
    <property type="entry name" value="SECY_2"/>
    <property type="match status" value="1"/>
</dbReference>
<keyword evidence="15" id="KW-1185">Reference proteome</keyword>
<dbReference type="SUPFAM" id="SSF103491">
    <property type="entry name" value="Preprotein translocase SecY subunit"/>
    <property type="match status" value="1"/>
</dbReference>
<dbReference type="InterPro" id="IPR030659">
    <property type="entry name" value="SecY_CS"/>
</dbReference>
<accession>A0A449BCP9</accession>
<evidence type="ECO:0000256" key="11">
    <source>
        <dbReference type="RuleBase" id="RU000537"/>
    </source>
</evidence>
<comment type="subunit">
    <text evidence="10">Component of the Sec protein translocase complex. Heterotrimer consisting of SecY, SecE and SecG subunits. The heterotrimers can form oligomers, although 1 heterotrimer is thought to be able to translocate proteins. Interacts with the ribosome. Interacts with SecDF, and other proteins may be involved. Interacts with SecA.</text>
</comment>
<evidence type="ECO:0000256" key="12">
    <source>
        <dbReference type="RuleBase" id="RU003484"/>
    </source>
</evidence>
<dbReference type="STRING" id="1278311.GCA_000428705_01125"/>
<dbReference type="EMBL" id="LR215048">
    <property type="protein sequence ID" value="VEU80110.1"/>
    <property type="molecule type" value="Genomic_DNA"/>
</dbReference>
<evidence type="ECO:0000313" key="15">
    <source>
        <dbReference type="Proteomes" id="UP000289841"/>
    </source>
</evidence>
<feature type="transmembrane region" description="Helical" evidence="10">
    <location>
        <begin position="151"/>
        <end position="170"/>
    </location>
</feature>
<evidence type="ECO:0000256" key="3">
    <source>
        <dbReference type="ARBA" id="ARBA00022448"/>
    </source>
</evidence>
<feature type="transmembrane region" description="Helical" evidence="10">
    <location>
        <begin position="259"/>
        <end position="286"/>
    </location>
</feature>
<comment type="similarity">
    <text evidence="2 10 13">Belongs to the SecY/SEC61-alpha family.</text>
</comment>
<feature type="transmembrane region" description="Helical" evidence="10">
    <location>
        <begin position="306"/>
        <end position="325"/>
    </location>
</feature>
<name>A0A449BCP9_HAPAX</name>
<evidence type="ECO:0000256" key="7">
    <source>
        <dbReference type="ARBA" id="ARBA00023010"/>
    </source>
</evidence>
<keyword evidence="5 10" id="KW-0653">Protein transport</keyword>
<comment type="subcellular location">
    <subcellularLocation>
        <location evidence="10">Cell membrane</location>
        <topology evidence="10">Multi-pass membrane protein</topology>
    </subcellularLocation>
    <subcellularLocation>
        <location evidence="1 12">Membrane</location>
        <topology evidence="1 12">Multi-pass membrane protein</topology>
    </subcellularLocation>
</comment>
<comment type="caution">
    <text evidence="10">Lacks conserved residue(s) required for the propagation of feature annotation.</text>
</comment>
<evidence type="ECO:0000256" key="13">
    <source>
        <dbReference type="RuleBase" id="RU004349"/>
    </source>
</evidence>
<dbReference type="Pfam" id="PF00344">
    <property type="entry name" value="SecY"/>
    <property type="match status" value="1"/>
</dbReference>
<keyword evidence="4 10" id="KW-0812">Transmembrane</keyword>
<feature type="transmembrane region" description="Helical" evidence="10">
    <location>
        <begin position="363"/>
        <end position="386"/>
    </location>
</feature>
<dbReference type="PRINTS" id="PR00303">
    <property type="entry name" value="SECYTRNLCASE"/>
</dbReference>
<dbReference type="PROSITE" id="PS00755">
    <property type="entry name" value="SECY_1"/>
    <property type="match status" value="1"/>
</dbReference>
<feature type="transmembrane region" description="Helical" evidence="10">
    <location>
        <begin position="215"/>
        <end position="238"/>
    </location>
</feature>
<dbReference type="GO" id="GO:0043952">
    <property type="term" value="P:protein transport by the Sec complex"/>
    <property type="evidence" value="ECO:0007669"/>
    <property type="project" value="UniProtKB-UniRule"/>
</dbReference>
<dbReference type="NCBIfam" id="TIGR00967">
    <property type="entry name" value="3a0501s007"/>
    <property type="match status" value="1"/>
</dbReference>
<reference evidence="14 15" key="1">
    <citation type="submission" date="2019-01" db="EMBL/GenBank/DDBJ databases">
        <authorList>
            <consortium name="Pathogen Informatics"/>
        </authorList>
    </citation>
    <scope>NUCLEOTIDE SEQUENCE [LARGE SCALE GENOMIC DNA]</scope>
    <source>
        <strain evidence="14 15">NCTC10138</strain>
    </source>
</reference>
<dbReference type="HAMAP" id="MF_01465">
    <property type="entry name" value="SecY"/>
    <property type="match status" value="1"/>
</dbReference>
<dbReference type="InterPro" id="IPR023201">
    <property type="entry name" value="SecY_dom_sf"/>
</dbReference>
<protein>
    <recommendedName>
        <fullName evidence="9 10">Protein translocase subunit SecY</fullName>
    </recommendedName>
</protein>
<evidence type="ECO:0000256" key="9">
    <source>
        <dbReference type="ARBA" id="ARBA00039733"/>
    </source>
</evidence>
<keyword evidence="10" id="KW-1003">Cell membrane</keyword>
<dbReference type="Proteomes" id="UP000289841">
    <property type="component" value="Chromosome"/>
</dbReference>
<evidence type="ECO:0000256" key="5">
    <source>
        <dbReference type="ARBA" id="ARBA00022927"/>
    </source>
</evidence>
<dbReference type="FunFam" id="1.10.3370.10:FF:000001">
    <property type="entry name" value="Preprotein translocase subunit SecY"/>
    <property type="match status" value="1"/>
</dbReference>
<dbReference type="PANTHER" id="PTHR10906">
    <property type="entry name" value="SECY/SEC61-ALPHA FAMILY MEMBER"/>
    <property type="match status" value="1"/>
</dbReference>
<evidence type="ECO:0000256" key="2">
    <source>
        <dbReference type="ARBA" id="ARBA00005751"/>
    </source>
</evidence>
<evidence type="ECO:0000256" key="4">
    <source>
        <dbReference type="ARBA" id="ARBA00022692"/>
    </source>
</evidence>
<evidence type="ECO:0000256" key="8">
    <source>
        <dbReference type="ARBA" id="ARBA00023136"/>
    </source>
</evidence>
<keyword evidence="7 10" id="KW-0811">Translocation</keyword>
<dbReference type="RefSeq" id="WP_035375756.1">
    <property type="nucleotide sequence ID" value="NZ_LR215048.1"/>
</dbReference>
<dbReference type="KEGG" id="aaxa:NCTC10138_00466"/>
<keyword evidence="3 10" id="KW-0813">Transport</keyword>
<organism evidence="14 15">
    <name type="scientific">Haploplasma axanthum</name>
    <name type="common">Acholeplasma axanthum</name>
    <dbReference type="NCBI Taxonomy" id="29552"/>
    <lineage>
        <taxon>Bacteria</taxon>
        <taxon>Bacillati</taxon>
        <taxon>Mycoplasmatota</taxon>
        <taxon>Mollicutes</taxon>
        <taxon>Acholeplasmatales</taxon>
        <taxon>Acholeplasmataceae</taxon>
        <taxon>Haploplasma</taxon>
    </lineage>
</organism>
<sequence length="424" mass="46027">MWKRLATVLSNKKVMVRLAITLALLLVFRFVSHIPIPLFNADAITQAIQTEGSFFAILNNFTGGALGRFSVLALGISPYITASIVIQLLQMVVPAVKEWSEQGEEGKQKVNRVTRYVAMALAFIQGLALILGASQRGSIFVPSITKPNGFLYIYMALVITAGTAFSIWLADLITKKGIGNGTSLLITIGITSTMPAMFKTLGDTYLGTNANASNIIIFIAVILVYFIILFGVVYLQIASRKIPVQYANRQGKSDSNIPIKLNSAGVMPVIFASTIMSIPLTFGQLFNPNISDGSWLVQIFSSEKPIGFIFYVFLIVIFSFFYSFMTIDPEKIADNLSKSNAYIKGIRPGDDTKNYVARVLFKVTVIGTIYLVLLAIIPIVGVILGLPSAVTLGGTGLLIVVGVATETTQQVETDAEQTQYSGIF</sequence>
<feature type="transmembrane region" description="Helical" evidence="10">
    <location>
        <begin position="177"/>
        <end position="195"/>
    </location>
</feature>
<evidence type="ECO:0000256" key="10">
    <source>
        <dbReference type="HAMAP-Rule" id="MF_01465"/>
    </source>
</evidence>
<dbReference type="GO" id="GO:0065002">
    <property type="term" value="P:intracellular protein transmembrane transport"/>
    <property type="evidence" value="ECO:0007669"/>
    <property type="project" value="UniProtKB-UniRule"/>
</dbReference>
<evidence type="ECO:0000313" key="14">
    <source>
        <dbReference type="EMBL" id="VEU80110.1"/>
    </source>
</evidence>
<dbReference type="PIRSF" id="PIRSF004557">
    <property type="entry name" value="SecY"/>
    <property type="match status" value="1"/>
</dbReference>
<feature type="transmembrane region" description="Helical" evidence="10">
    <location>
        <begin position="113"/>
        <end position="131"/>
    </location>
</feature>
<proteinExistence type="inferred from homology"/>
<dbReference type="Gene3D" id="1.10.3370.10">
    <property type="entry name" value="SecY subunit domain"/>
    <property type="match status" value="1"/>
</dbReference>
<evidence type="ECO:0000256" key="6">
    <source>
        <dbReference type="ARBA" id="ARBA00022989"/>
    </source>
</evidence>